<dbReference type="AlphaFoldDB" id="T0Z6Y9"/>
<proteinExistence type="predicted"/>
<evidence type="ECO:0000313" key="1">
    <source>
        <dbReference type="EMBL" id="EQD40788.1"/>
    </source>
</evidence>
<sequence length="570" mass="62489">MHVFERVVNGLRYRIAAQSLWDPVEGRSVARQVVLGPATPPPVVDLGATRTVGTRRIGDIGALIWVAEQLDLIGHIDRACGNLGALQGPSVGEWTVAVAIQRACAPGPKCDLADFLEGSVPRLSCLPSSTFSGQGFHRVAQQVTDVQLEQAQVAISKASVARFELSTDVLAFDTTNFDTHIATATSGALARRGHAKSKRSDLRVVGLGVLVSETGHVPLLYRSYAGNASDQAVLGACLEGLRQLHEALDEGEGRAQPGQRTLVRDGGFWSPQLELDLDAVGYYSLISLPLGHKASEAALQMAADRGAMKPLPGKLSHVRAARMRTKVGELDRTLVVVESEELLKGQKRGIAVALRKAKKELRKFERLIEKGRITHSQLEQRVQKTLAREHLSTFVVTNVGGTDKAPTLRWRVDDALRRHLEQTRLGRRVLCTDRHNWSTARIVSGFRGQWNVEELFRRAKKGGVVPWGPSHQWTDGALRLHTFATVLGLMLVSLARLALKTDASARQTMKNLGDIRATLVRTATGKPGRRPTVMLAPELTTQQRRAVKVFDLERWFPTILSCMTREAVDP</sequence>
<dbReference type="PANTHER" id="PTHR34614">
    <property type="match status" value="1"/>
</dbReference>
<accession>T0Z6Y9</accession>
<reference evidence="1" key="1">
    <citation type="submission" date="2013-08" db="EMBL/GenBank/DDBJ databases">
        <authorList>
            <person name="Mendez C."/>
            <person name="Richter M."/>
            <person name="Ferrer M."/>
            <person name="Sanchez J."/>
        </authorList>
    </citation>
    <scope>NUCLEOTIDE SEQUENCE</scope>
</reference>
<dbReference type="PANTHER" id="PTHR34614:SF2">
    <property type="entry name" value="TRANSPOSASE IS4-LIKE DOMAIN-CONTAINING PROTEIN"/>
    <property type="match status" value="1"/>
</dbReference>
<organism evidence="1">
    <name type="scientific">mine drainage metagenome</name>
    <dbReference type="NCBI Taxonomy" id="410659"/>
    <lineage>
        <taxon>unclassified sequences</taxon>
        <taxon>metagenomes</taxon>
        <taxon>ecological metagenomes</taxon>
    </lineage>
</organism>
<dbReference type="EMBL" id="AUZZ01007858">
    <property type="protein sequence ID" value="EQD40788.1"/>
    <property type="molecule type" value="Genomic_DNA"/>
</dbReference>
<gene>
    <name evidence="1" type="ORF">B2A_10912</name>
</gene>
<name>T0Z6Y9_9ZZZZ</name>
<protein>
    <submittedName>
        <fullName evidence="1">Transposase</fullName>
    </submittedName>
</protein>
<reference evidence="1" key="2">
    <citation type="journal article" date="2014" name="ISME J.">
        <title>Microbial stratification in low pH oxic and suboxic macroscopic growths along an acid mine drainage.</title>
        <authorList>
            <person name="Mendez-Garcia C."/>
            <person name="Mesa V."/>
            <person name="Sprenger R.R."/>
            <person name="Richter M."/>
            <person name="Diez M.S."/>
            <person name="Solano J."/>
            <person name="Bargiela R."/>
            <person name="Golyshina O.V."/>
            <person name="Manteca A."/>
            <person name="Ramos J.L."/>
            <person name="Gallego J.R."/>
            <person name="Llorente I."/>
            <person name="Martins Dos Santos V.A."/>
            <person name="Jensen O.N."/>
            <person name="Pelaez A.I."/>
            <person name="Sanchez J."/>
            <person name="Ferrer M."/>
        </authorList>
    </citation>
    <scope>NUCLEOTIDE SEQUENCE</scope>
</reference>
<comment type="caution">
    <text evidence="1">The sequence shown here is derived from an EMBL/GenBank/DDBJ whole genome shotgun (WGS) entry which is preliminary data.</text>
</comment>